<dbReference type="OrthoDB" id="5841591at2759"/>
<protein>
    <submittedName>
        <fullName evidence="2">Serpentine Receptor, class Z</fullName>
    </submittedName>
</protein>
<feature type="transmembrane region" description="Helical" evidence="1">
    <location>
        <begin position="199"/>
        <end position="218"/>
    </location>
</feature>
<evidence type="ECO:0000313" key="2">
    <source>
        <dbReference type="EMBL" id="CCD68109.2"/>
    </source>
</evidence>
<dbReference type="PaxDb" id="6239-T10E9.5"/>
<dbReference type="Proteomes" id="UP000001940">
    <property type="component" value="Chromosome I"/>
</dbReference>
<name>O01599_CAEEL</name>
<keyword evidence="2" id="KW-0675">Receptor</keyword>
<evidence type="ECO:0000256" key="1">
    <source>
        <dbReference type="SAM" id="Phobius"/>
    </source>
</evidence>
<feature type="transmembrane region" description="Helical" evidence="1">
    <location>
        <begin position="125"/>
        <end position="148"/>
    </location>
</feature>
<feature type="transmembrane region" description="Helical" evidence="1">
    <location>
        <begin position="60"/>
        <end position="78"/>
    </location>
</feature>
<keyword evidence="1" id="KW-0472">Membrane</keyword>
<dbReference type="OMA" id="MGCALIR"/>
<dbReference type="eggNOG" id="ENOG502THEC">
    <property type="taxonomic scope" value="Eukaryota"/>
</dbReference>
<dbReference type="UCSC" id="T10E9.5">
    <property type="organism name" value="c. elegans"/>
</dbReference>
<accession>O01599</accession>
<feature type="transmembrane region" description="Helical" evidence="1">
    <location>
        <begin position="168"/>
        <end position="192"/>
    </location>
</feature>
<keyword evidence="3" id="KW-1185">Reference proteome</keyword>
<dbReference type="AGR" id="WB:WBGene00020415"/>
<dbReference type="RefSeq" id="NP_491878.3">
    <property type="nucleotide sequence ID" value="NM_059477.3"/>
</dbReference>
<gene>
    <name evidence="2" type="ORF">CELE_T10E9.5</name>
    <name evidence="2 4" type="ORF">T10E9.5</name>
</gene>
<proteinExistence type="predicted"/>
<feature type="transmembrane region" description="Helical" evidence="1">
    <location>
        <begin position="15"/>
        <end position="39"/>
    </location>
</feature>
<dbReference type="HOGENOM" id="CLU_1397456_0_0_1"/>
<dbReference type="InParanoid" id="O01599"/>
<sequence length="240" mass="27085">MSSSNISMPLTLKTFFSYSISIFQTTVSFLLLLLIHFTISTKLSKMLIDSGIASVEANRIQLLLLIYATICPLIYHLLKKFFPPFISNRRKWIIVGLTTIVISIQLLLGVILLKKNVQGFEVNLRLAISLKCLCFVIITSLSIGPLMIHNMYLDAVSPQCSDRINPYFMSNMGCALIRFFTLLPIIIICALFNKPEDYVPCFTALLPLLSVNIMAYALESPPKIHLVSNNERNDEVESQF</sequence>
<dbReference type="GeneID" id="188383"/>
<dbReference type="EMBL" id="BX284601">
    <property type="protein sequence ID" value="CCD68109.2"/>
    <property type="molecule type" value="Genomic_DNA"/>
</dbReference>
<keyword evidence="1" id="KW-0812">Transmembrane</keyword>
<evidence type="ECO:0000313" key="4">
    <source>
        <dbReference type="WormBase" id="T10E9.5"/>
    </source>
</evidence>
<evidence type="ECO:0000313" key="3">
    <source>
        <dbReference type="Proteomes" id="UP000001940"/>
    </source>
</evidence>
<keyword evidence="1" id="KW-1133">Transmembrane helix</keyword>
<dbReference type="Bgee" id="WBGene00020415">
    <property type="expression patterns" value="Expressed in larva and 1 other cell type or tissue"/>
</dbReference>
<feature type="transmembrane region" description="Helical" evidence="1">
    <location>
        <begin position="93"/>
        <end position="113"/>
    </location>
</feature>
<dbReference type="SMR" id="O01599"/>
<dbReference type="CTD" id="188383"/>
<organism evidence="2 3">
    <name type="scientific">Caenorhabditis elegans</name>
    <dbReference type="NCBI Taxonomy" id="6239"/>
    <lineage>
        <taxon>Eukaryota</taxon>
        <taxon>Metazoa</taxon>
        <taxon>Ecdysozoa</taxon>
        <taxon>Nematoda</taxon>
        <taxon>Chromadorea</taxon>
        <taxon>Rhabditida</taxon>
        <taxon>Rhabditina</taxon>
        <taxon>Rhabditomorpha</taxon>
        <taxon>Rhabditoidea</taxon>
        <taxon>Rhabditidae</taxon>
        <taxon>Peloderinae</taxon>
        <taxon>Caenorhabditis</taxon>
    </lineage>
</organism>
<dbReference type="KEGG" id="cel:CELE_T10E9.5"/>
<dbReference type="WormBase" id="T10E9.5">
    <property type="protein sequence ID" value="CE50160"/>
    <property type="gene ID" value="WBGene00020415"/>
</dbReference>
<reference evidence="2 3" key="1">
    <citation type="journal article" date="1998" name="Science">
        <title>Genome sequence of the nematode C. elegans: a platform for investigating biology.</title>
        <authorList>
            <consortium name="The C. elegans sequencing consortium"/>
            <person name="Sulson J.E."/>
            <person name="Waterston R."/>
        </authorList>
    </citation>
    <scope>NUCLEOTIDE SEQUENCE [LARGE SCALE GENOMIC DNA]</scope>
    <source>
        <strain evidence="2 3">Bristol N2</strain>
    </source>
</reference>
<dbReference type="AlphaFoldDB" id="O01599"/>